<keyword evidence="2" id="KW-1185">Reference proteome</keyword>
<protein>
    <submittedName>
        <fullName evidence="3">Uncharacterized protein</fullName>
    </submittedName>
</protein>
<proteinExistence type="predicted"/>
<organism evidence="2 3">
    <name type="scientific">Mesorhabditis belari</name>
    <dbReference type="NCBI Taxonomy" id="2138241"/>
    <lineage>
        <taxon>Eukaryota</taxon>
        <taxon>Metazoa</taxon>
        <taxon>Ecdysozoa</taxon>
        <taxon>Nematoda</taxon>
        <taxon>Chromadorea</taxon>
        <taxon>Rhabditida</taxon>
        <taxon>Rhabditina</taxon>
        <taxon>Rhabditomorpha</taxon>
        <taxon>Rhabditoidea</taxon>
        <taxon>Rhabditidae</taxon>
        <taxon>Mesorhabditinae</taxon>
        <taxon>Mesorhabditis</taxon>
    </lineage>
</organism>
<accession>A0AAF3EMX1</accession>
<keyword evidence="1" id="KW-1133">Transmembrane helix</keyword>
<feature type="transmembrane region" description="Helical" evidence="1">
    <location>
        <begin position="12"/>
        <end position="34"/>
    </location>
</feature>
<dbReference type="AlphaFoldDB" id="A0AAF3EMX1"/>
<evidence type="ECO:0000313" key="3">
    <source>
        <dbReference type="WBParaSite" id="MBELARI_LOCUS15284"/>
    </source>
</evidence>
<sequence>MIASSIFTITNYVIYDVISLILLAFAGNNILGLVEGSNDLVWALFFHLGASSISCFCFRRRKEKPRNVIVVSQTTQIPLSSR</sequence>
<dbReference type="Proteomes" id="UP000887575">
    <property type="component" value="Unassembled WGS sequence"/>
</dbReference>
<evidence type="ECO:0000313" key="2">
    <source>
        <dbReference type="Proteomes" id="UP000887575"/>
    </source>
</evidence>
<feature type="transmembrane region" description="Helical" evidence="1">
    <location>
        <begin position="40"/>
        <end position="58"/>
    </location>
</feature>
<dbReference type="WBParaSite" id="MBELARI_LOCUS15284">
    <property type="protein sequence ID" value="MBELARI_LOCUS15284"/>
    <property type="gene ID" value="MBELARI_LOCUS15284"/>
</dbReference>
<name>A0AAF3EMX1_9BILA</name>
<evidence type="ECO:0000256" key="1">
    <source>
        <dbReference type="SAM" id="Phobius"/>
    </source>
</evidence>
<reference evidence="3" key="1">
    <citation type="submission" date="2024-02" db="UniProtKB">
        <authorList>
            <consortium name="WormBaseParasite"/>
        </authorList>
    </citation>
    <scope>IDENTIFICATION</scope>
</reference>
<keyword evidence="1" id="KW-0472">Membrane</keyword>
<keyword evidence="1" id="KW-0812">Transmembrane</keyword>